<evidence type="ECO:0000313" key="15">
    <source>
        <dbReference type="EMBL" id="CAB3241934.1"/>
    </source>
</evidence>
<dbReference type="Proteomes" id="UP000494106">
    <property type="component" value="Unassembled WGS sequence"/>
</dbReference>
<evidence type="ECO:0000256" key="6">
    <source>
        <dbReference type="ARBA" id="ARBA00022843"/>
    </source>
</evidence>
<evidence type="ECO:0000256" key="5">
    <source>
        <dbReference type="ARBA" id="ARBA00022618"/>
    </source>
</evidence>
<dbReference type="AlphaFoldDB" id="A0A8S1ABR8"/>
<dbReference type="PANTHER" id="PTHR10026">
    <property type="entry name" value="CYCLIN"/>
    <property type="match status" value="1"/>
</dbReference>
<dbReference type="GO" id="GO:0006357">
    <property type="term" value="P:regulation of transcription by RNA polymerase II"/>
    <property type="evidence" value="ECO:0007669"/>
    <property type="project" value="InterPro"/>
</dbReference>
<name>A0A8S1ABR8_ARCPL</name>
<evidence type="ECO:0000256" key="13">
    <source>
        <dbReference type="SAM" id="MobiDB-lite"/>
    </source>
</evidence>
<dbReference type="Pfam" id="PF21797">
    <property type="entry name" value="CycT2-like_C"/>
    <property type="match status" value="1"/>
</dbReference>
<feature type="compositionally biased region" description="Basic and acidic residues" evidence="13">
    <location>
        <begin position="769"/>
        <end position="778"/>
    </location>
</feature>
<dbReference type="Pfam" id="PF00134">
    <property type="entry name" value="Cyclin_N"/>
    <property type="match status" value="1"/>
</dbReference>
<protein>
    <recommendedName>
        <fullName evidence="14">Cyclin-like domain-containing protein</fullName>
    </recommendedName>
</protein>
<dbReference type="SMART" id="SM00385">
    <property type="entry name" value="CYCLIN"/>
    <property type="match status" value="1"/>
</dbReference>
<evidence type="ECO:0000256" key="7">
    <source>
        <dbReference type="ARBA" id="ARBA00023015"/>
    </source>
</evidence>
<keyword evidence="10" id="KW-0539">Nucleus</keyword>
<evidence type="ECO:0000313" key="16">
    <source>
        <dbReference type="Proteomes" id="UP000494106"/>
    </source>
</evidence>
<dbReference type="InterPro" id="IPR006671">
    <property type="entry name" value="Cyclin_N"/>
</dbReference>
<feature type="compositionally biased region" description="Pro residues" evidence="13">
    <location>
        <begin position="648"/>
        <end position="665"/>
    </location>
</feature>
<evidence type="ECO:0000256" key="2">
    <source>
        <dbReference type="ARBA" id="ARBA00008638"/>
    </source>
</evidence>
<dbReference type="OrthoDB" id="25002at2759"/>
<feature type="compositionally biased region" description="Basic and acidic residues" evidence="13">
    <location>
        <begin position="332"/>
        <end position="352"/>
    </location>
</feature>
<evidence type="ECO:0000256" key="11">
    <source>
        <dbReference type="ARBA" id="ARBA00023306"/>
    </source>
</evidence>
<gene>
    <name evidence="15" type="ORF">APLA_LOCUS8906</name>
</gene>
<keyword evidence="6" id="KW-0832">Ubl conjugation</keyword>
<feature type="compositionally biased region" description="Basic residues" evidence="13">
    <location>
        <begin position="677"/>
        <end position="693"/>
    </location>
</feature>
<dbReference type="GO" id="GO:0051301">
    <property type="term" value="P:cell division"/>
    <property type="evidence" value="ECO:0007669"/>
    <property type="project" value="UniProtKB-KW"/>
</dbReference>
<dbReference type="InterPro" id="IPR043198">
    <property type="entry name" value="Cyclin/Ssn8"/>
</dbReference>
<dbReference type="Gene3D" id="1.10.472.10">
    <property type="entry name" value="Cyclin-like"/>
    <property type="match status" value="2"/>
</dbReference>
<keyword evidence="8 12" id="KW-0195">Cyclin</keyword>
<dbReference type="InterPro" id="IPR013763">
    <property type="entry name" value="Cyclin-like_dom"/>
</dbReference>
<feature type="compositionally biased region" description="Basic and acidic residues" evidence="13">
    <location>
        <begin position="635"/>
        <end position="647"/>
    </location>
</feature>
<dbReference type="FunFam" id="1.10.472.10:FF:000004">
    <property type="entry name" value="Cyclin T2"/>
    <property type="match status" value="1"/>
</dbReference>
<evidence type="ECO:0000256" key="8">
    <source>
        <dbReference type="ARBA" id="ARBA00023127"/>
    </source>
</evidence>
<dbReference type="InterPro" id="IPR036915">
    <property type="entry name" value="Cyclin-like_sf"/>
</dbReference>
<feature type="compositionally biased region" description="Pro residues" evidence="13">
    <location>
        <begin position="491"/>
        <end position="504"/>
    </location>
</feature>
<feature type="compositionally biased region" description="Polar residues" evidence="13">
    <location>
        <begin position="262"/>
        <end position="275"/>
    </location>
</feature>
<feature type="domain" description="Cyclin-like" evidence="14">
    <location>
        <begin position="39"/>
        <end position="138"/>
    </location>
</feature>
<keyword evidence="11" id="KW-0131">Cell cycle</keyword>
<dbReference type="CDD" id="cd20538">
    <property type="entry name" value="CYCLIN_CCNT_rpt1"/>
    <property type="match status" value="1"/>
</dbReference>
<feature type="compositionally biased region" description="Basic and acidic residues" evidence="13">
    <location>
        <begin position="290"/>
        <end position="305"/>
    </location>
</feature>
<keyword evidence="7" id="KW-0805">Transcription regulation</keyword>
<dbReference type="SUPFAM" id="SSF47954">
    <property type="entry name" value="Cyclin-like"/>
    <property type="match status" value="2"/>
</dbReference>
<evidence type="ECO:0000256" key="12">
    <source>
        <dbReference type="RuleBase" id="RU000383"/>
    </source>
</evidence>
<feature type="compositionally biased region" description="Pro residues" evidence="13">
    <location>
        <begin position="419"/>
        <end position="432"/>
    </location>
</feature>
<organism evidence="15 16">
    <name type="scientific">Arctia plantaginis</name>
    <name type="common">Wood tiger moth</name>
    <name type="synonym">Phalaena plantaginis</name>
    <dbReference type="NCBI Taxonomy" id="874455"/>
    <lineage>
        <taxon>Eukaryota</taxon>
        <taxon>Metazoa</taxon>
        <taxon>Ecdysozoa</taxon>
        <taxon>Arthropoda</taxon>
        <taxon>Hexapoda</taxon>
        <taxon>Insecta</taxon>
        <taxon>Pterygota</taxon>
        <taxon>Neoptera</taxon>
        <taxon>Endopterygota</taxon>
        <taxon>Lepidoptera</taxon>
        <taxon>Glossata</taxon>
        <taxon>Ditrysia</taxon>
        <taxon>Noctuoidea</taxon>
        <taxon>Erebidae</taxon>
        <taxon>Arctiinae</taxon>
        <taxon>Arctia</taxon>
    </lineage>
</organism>
<dbReference type="FunFam" id="1.10.472.10:FF:000009">
    <property type="entry name" value="cyclin-T2 isoform X1"/>
    <property type="match status" value="1"/>
</dbReference>
<evidence type="ECO:0000256" key="4">
    <source>
        <dbReference type="ARBA" id="ARBA00022553"/>
    </source>
</evidence>
<evidence type="ECO:0000256" key="10">
    <source>
        <dbReference type="ARBA" id="ARBA00023242"/>
    </source>
</evidence>
<comment type="subcellular location">
    <subcellularLocation>
        <location evidence="1">Nucleus</location>
    </subcellularLocation>
</comment>
<sequence length="887" mass="99869">MAGGQEKWYFTKDQLLNSPSRKCGLDADKELAYRQQAANLIQDMGQRLQVSQLCINTAIVYMHRFFAFHSFTQFHRNAIAAAALFLAAKVEEQPRKLEYVIKVAHVCLHRGESVNALTAEQYQEQAQDLVFNENVLLQTLGFDVAIDHPHTHVVRTCHLVKAPKDLAQTSYFMASNSLHLTTMCLQYRPTVVACFCIHLASKWSNWAIPQSNEGRHWFSYVDRSVTTELLERLTAEFLLIFEKCPSRLKRKMMNVKAADGSSPHSLANASGSGVANSPFDKKHPPSSTDEIDKSFDKEYERERRRQPVPGGYVPATTSQPTQPPPQKIDYNLYREKREREERERREEREKRQQAMAAQQRPGASRPPSGTQPPPHHQRPTAQHHHKPHHPWPQHKPHHQKPPHDHRHHRPPIPGTSAPAPAPTSHPPQPQPEIVPQRTRPPSLFSPESAINPTAAAAAAPRRPPSQQPPVQPSQPPPQPSHRLKPEVSSRPPNPAPTPAIPQPVPQEVQRPEQRPPSPHRKRPDPTAAIREMQPPAILSPFSSPPPKEHPKQQRQRVMSNSEPELIPVVKKLDETPGYENVIRDSQRGSSIKTRGPERKPEPPTRPLNGIETDPAQVSNLLKESLAKPAPITVVTERKSPEVKREVPVEPPAPPPVIQPPPPPVEPIAQPAEETNEHRHKKEKKKKDKHKHKDRDKSKEERKKHKKDKDKRRDSPPSQPPPSEQTADGALRITIPKEKLTSPGLKIKIPKERLAAPPPPPQTSSLKIKISRDVLDSSRKRATAPDAGPPPKMPRHNGAPHHPKVGHWNVPPPYRQPLPYFMVQPPPPLYYGMPLDGYYYGMEGYMYPPQHAPVRPARPPRPPPQPPQPPQPPLPAMPPPPVPPPPPE</sequence>
<feature type="region of interest" description="Disordered" evidence="13">
    <location>
        <begin position="848"/>
        <end position="887"/>
    </location>
</feature>
<evidence type="ECO:0000256" key="3">
    <source>
        <dbReference type="ARBA" id="ARBA00022499"/>
    </source>
</evidence>
<accession>A0A8S1ABR8</accession>
<proteinExistence type="inferred from homology"/>
<dbReference type="GO" id="GO:0016538">
    <property type="term" value="F:cyclin-dependent protein serine/threonine kinase regulator activity"/>
    <property type="evidence" value="ECO:0007669"/>
    <property type="project" value="InterPro"/>
</dbReference>
<evidence type="ECO:0000256" key="9">
    <source>
        <dbReference type="ARBA" id="ARBA00023163"/>
    </source>
</evidence>
<feature type="region of interest" description="Disordered" evidence="13">
    <location>
        <begin position="258"/>
        <end position="809"/>
    </location>
</feature>
<keyword evidence="16" id="KW-1185">Reference proteome</keyword>
<feature type="compositionally biased region" description="Pro residues" evidence="13">
    <location>
        <begin position="461"/>
        <end position="479"/>
    </location>
</feature>
<dbReference type="EMBL" id="CADEBC010000511">
    <property type="protein sequence ID" value="CAB3241934.1"/>
    <property type="molecule type" value="Genomic_DNA"/>
</dbReference>
<keyword evidence="3" id="KW-1017">Isopeptide bond</keyword>
<feature type="compositionally biased region" description="Basic residues" evidence="13">
    <location>
        <begin position="792"/>
        <end position="804"/>
    </location>
</feature>
<keyword evidence="9" id="KW-0804">Transcription</keyword>
<keyword evidence="5" id="KW-0132">Cell division</keyword>
<comment type="caution">
    <text evidence="15">The sequence shown here is derived from an EMBL/GenBank/DDBJ whole genome shotgun (WGS) entry which is preliminary data.</text>
</comment>
<reference evidence="15 16" key="1">
    <citation type="submission" date="2020-04" db="EMBL/GenBank/DDBJ databases">
        <authorList>
            <person name="Wallbank WR R."/>
            <person name="Pardo Diaz C."/>
            <person name="Kozak K."/>
            <person name="Martin S."/>
            <person name="Jiggins C."/>
            <person name="Moest M."/>
            <person name="Warren A I."/>
            <person name="Byers J.R.P. K."/>
            <person name="Montejo-Kovacevich G."/>
            <person name="Yen C E."/>
        </authorList>
    </citation>
    <scope>NUCLEOTIDE SEQUENCE [LARGE SCALE GENOMIC DNA]</scope>
</reference>
<keyword evidence="4" id="KW-0597">Phosphoprotein</keyword>
<comment type="similarity">
    <text evidence="2">Belongs to the cyclin family. Cyclin C subfamily.</text>
</comment>
<feature type="compositionally biased region" description="Basic residues" evidence="13">
    <location>
        <begin position="375"/>
        <end position="410"/>
    </location>
</feature>
<dbReference type="CDD" id="cd20539">
    <property type="entry name" value="CYCLIN_CCNT_rpt2"/>
    <property type="match status" value="1"/>
</dbReference>
<feature type="compositionally biased region" description="Pro residues" evidence="13">
    <location>
        <begin position="855"/>
        <end position="887"/>
    </location>
</feature>
<evidence type="ECO:0000259" key="14">
    <source>
        <dbReference type="SMART" id="SM00385"/>
    </source>
</evidence>
<dbReference type="GO" id="GO:0005634">
    <property type="term" value="C:nucleus"/>
    <property type="evidence" value="ECO:0007669"/>
    <property type="project" value="UniProtKB-SubCell"/>
</dbReference>
<evidence type="ECO:0000256" key="1">
    <source>
        <dbReference type="ARBA" id="ARBA00004123"/>
    </source>
</evidence>